<feature type="compositionally biased region" description="Basic and acidic residues" evidence="1">
    <location>
        <begin position="70"/>
        <end position="86"/>
    </location>
</feature>
<organism evidence="2 3">
    <name type="scientific">Litomosoides sigmodontis</name>
    <name type="common">Filarial nematode worm</name>
    <dbReference type="NCBI Taxonomy" id="42156"/>
    <lineage>
        <taxon>Eukaryota</taxon>
        <taxon>Metazoa</taxon>
        <taxon>Ecdysozoa</taxon>
        <taxon>Nematoda</taxon>
        <taxon>Chromadorea</taxon>
        <taxon>Rhabditida</taxon>
        <taxon>Spirurina</taxon>
        <taxon>Spiruromorpha</taxon>
        <taxon>Filarioidea</taxon>
        <taxon>Onchocercidae</taxon>
        <taxon>Litomosoides</taxon>
    </lineage>
</organism>
<dbReference type="EMBL" id="UYRX01000013">
    <property type="protein sequence ID" value="VDK68711.1"/>
    <property type="molecule type" value="Genomic_DNA"/>
</dbReference>
<dbReference type="Proteomes" id="UP000277928">
    <property type="component" value="Unassembled WGS sequence"/>
</dbReference>
<reference evidence="2 3" key="1">
    <citation type="submission" date="2018-08" db="EMBL/GenBank/DDBJ databases">
        <authorList>
            <person name="Laetsch R D."/>
            <person name="Stevens L."/>
            <person name="Kumar S."/>
            <person name="Blaxter L. M."/>
        </authorList>
    </citation>
    <scope>NUCLEOTIDE SEQUENCE [LARGE SCALE GENOMIC DNA]</scope>
</reference>
<protein>
    <submittedName>
        <fullName evidence="2">Uncharacterized protein</fullName>
    </submittedName>
</protein>
<accession>A0A3P6TWQ2</accession>
<dbReference type="OrthoDB" id="5863505at2759"/>
<evidence type="ECO:0000256" key="1">
    <source>
        <dbReference type="SAM" id="MobiDB-lite"/>
    </source>
</evidence>
<sequence>MQQHYRLIERNRLEPDYSQFGINFPAPSPSDYDHEDDTKFDGLIPINANSITTEIAIPTESSSVTLFPVSEEKETGNAGEEREENRNSISAIDVNVTEQPTDHSRSKENPEVEESNDCIHEEKQRDRKLKLVEEKIPKLQRFITLLHESNITKNDLIELTQLLETKKVLKFKSTDSRIFFTSPAATPTTAPTFQHIKEINKSFITSPPIALPRSKLVDVTENEDNDLLSSTTPRPKAKAVRIEPRSRNRPKINSIFTPLRRPTLFPRRIAYRARLPVLTDRTPPDITKPKQFEVSTRNRVIPRIRLAEQKLDGQTQAFMQHAAQNSFKQSEILPTMPIFGIHQAATLPPSTDPQATNVLQLQPNNAFWPYQRRADILRHPNLHSNSNFG</sequence>
<feature type="compositionally biased region" description="Basic and acidic residues" evidence="1">
    <location>
        <begin position="100"/>
        <end position="110"/>
    </location>
</feature>
<name>A0A3P6TWQ2_LITSI</name>
<dbReference type="OMA" id="PDYSQFG"/>
<feature type="region of interest" description="Disordered" evidence="1">
    <location>
        <begin position="68"/>
        <end position="121"/>
    </location>
</feature>
<evidence type="ECO:0000313" key="3">
    <source>
        <dbReference type="Proteomes" id="UP000277928"/>
    </source>
</evidence>
<keyword evidence="3" id="KW-1185">Reference proteome</keyword>
<dbReference type="AlphaFoldDB" id="A0A3P6TWQ2"/>
<proteinExistence type="predicted"/>
<gene>
    <name evidence="2" type="ORF">NLS_LOCUS518</name>
</gene>
<evidence type="ECO:0000313" key="2">
    <source>
        <dbReference type="EMBL" id="VDK68711.1"/>
    </source>
</evidence>